<keyword evidence="2" id="KW-0862">Zinc</keyword>
<dbReference type="GeneID" id="26098973"/>
<dbReference type="KEGG" id="pdl:Pyrde_0636"/>
<dbReference type="GO" id="GO:0002143">
    <property type="term" value="P:tRNA wobble position uridine thiolation"/>
    <property type="evidence" value="ECO:0007669"/>
    <property type="project" value="TreeGrafter"/>
</dbReference>
<dbReference type="InterPro" id="IPR011063">
    <property type="entry name" value="TilS/TtcA_N"/>
</dbReference>
<evidence type="ECO:0000313" key="7">
    <source>
        <dbReference type="Proteomes" id="UP000058613"/>
    </source>
</evidence>
<evidence type="ECO:0000313" key="8">
    <source>
        <dbReference type="Proteomes" id="UP000196694"/>
    </source>
</evidence>
<feature type="binding site" evidence="2">
    <location>
        <position position="36"/>
    </location>
    <ligand>
        <name>Zn(2+)</name>
        <dbReference type="ChEBI" id="CHEBI:29105"/>
        <label>1</label>
    </ligand>
</feature>
<dbReference type="PANTHER" id="PTHR11807">
    <property type="entry name" value="ATPASES OF THE PP SUPERFAMILY-RELATED"/>
    <property type="match status" value="1"/>
</dbReference>
<evidence type="ECO:0000313" key="6">
    <source>
        <dbReference type="EMBL" id="OWJ54131.1"/>
    </source>
</evidence>
<dbReference type="OrthoDB" id="33422at2157"/>
<dbReference type="PANTHER" id="PTHR11807:SF12">
    <property type="entry name" value="CYTOPLASMIC TRNA 2-THIOLATION PROTEIN 1"/>
    <property type="match status" value="1"/>
</dbReference>
<dbReference type="InterPro" id="IPR035107">
    <property type="entry name" value="tRNA_thiolation_TtcA_Ctu1"/>
</dbReference>
<feature type="binding site" evidence="2">
    <location>
        <position position="293"/>
    </location>
    <ligand>
        <name>Zn(2+)</name>
        <dbReference type="ChEBI" id="CHEBI:29105"/>
        <label>2</label>
    </ligand>
</feature>
<feature type="binding site" evidence="2">
    <location>
        <position position="17"/>
    </location>
    <ligand>
        <name>Zn(2+)</name>
        <dbReference type="ChEBI" id="CHEBI:29105"/>
        <label>1</label>
    </ligand>
</feature>
<keyword evidence="1" id="KW-0808">Transferase</keyword>
<dbReference type="GO" id="GO:0046872">
    <property type="term" value="F:metal ion binding"/>
    <property type="evidence" value="ECO:0007669"/>
    <property type="project" value="UniProtKB-KW"/>
</dbReference>
<reference evidence="6 8" key="2">
    <citation type="submission" date="2017-05" db="EMBL/GenBank/DDBJ databases">
        <title>The draft genome of the hyperthermophilic archaeon 'Pyrodictium delaneyi strain Hulk', an iron and nitrate reducer, reveals the capacity for sulfate reduction.</title>
        <authorList>
            <person name="Demey L.M."/>
            <person name="Miller C."/>
            <person name="Manzella M."/>
            <person name="Reguera G."/>
            <person name="Kashefi K."/>
        </authorList>
    </citation>
    <scope>NUCLEOTIDE SEQUENCE [LARGE SCALE GENOMIC DNA]</scope>
    <source>
        <strain evidence="6 8">Hulk</strain>
    </source>
</reference>
<feature type="domain" description="tRNA(Ile)-lysidine/2-thiocytidine synthase N-terminal" evidence="3">
    <location>
        <begin position="61"/>
        <end position="226"/>
    </location>
</feature>
<feature type="binding site" evidence="2">
    <location>
        <position position="14"/>
    </location>
    <ligand>
        <name>Zn(2+)</name>
        <dbReference type="ChEBI" id="CHEBI:29105"/>
        <label>1</label>
    </ligand>
</feature>
<evidence type="ECO:0000256" key="2">
    <source>
        <dbReference type="PIRSR" id="PIRSR004976-50"/>
    </source>
</evidence>
<evidence type="ECO:0000313" key="5">
    <source>
        <dbReference type="EMBL" id="ALL00686.1"/>
    </source>
</evidence>
<evidence type="ECO:0000259" key="4">
    <source>
        <dbReference type="Pfam" id="PF22082"/>
    </source>
</evidence>
<dbReference type="EMBL" id="CP013011">
    <property type="protein sequence ID" value="ALL00686.1"/>
    <property type="molecule type" value="Genomic_DNA"/>
</dbReference>
<dbReference type="GO" id="GO:0016740">
    <property type="term" value="F:transferase activity"/>
    <property type="evidence" value="ECO:0007669"/>
    <property type="project" value="UniProtKB-KW"/>
</dbReference>
<feature type="binding site" evidence="2">
    <location>
        <position position="296"/>
    </location>
    <ligand>
        <name>Zn(2+)</name>
        <dbReference type="ChEBI" id="CHEBI:29105"/>
        <label>2</label>
    </ligand>
</feature>
<dbReference type="PIRSF" id="PIRSF004976">
    <property type="entry name" value="ATPase_YdaO"/>
    <property type="match status" value="1"/>
</dbReference>
<evidence type="ECO:0000259" key="3">
    <source>
        <dbReference type="Pfam" id="PF01171"/>
    </source>
</evidence>
<reference evidence="5 7" key="1">
    <citation type="submission" date="2015-10" db="EMBL/GenBank/DDBJ databases">
        <title>Complete genome sequence of hyperthermophilic archaeon Pyrodictium delaneyi Su06.</title>
        <authorList>
            <person name="Jung J.-H."/>
            <person name="Lin J."/>
            <person name="Holden J.F."/>
            <person name="Park C.-S."/>
        </authorList>
    </citation>
    <scope>NUCLEOTIDE SEQUENCE [LARGE SCALE GENOMIC DNA]</scope>
    <source>
        <strain evidence="5 7">Su06</strain>
    </source>
</reference>
<dbReference type="GO" id="GO:0002144">
    <property type="term" value="C:cytosolic tRNA wobble base thiouridylase complex"/>
    <property type="evidence" value="ECO:0007669"/>
    <property type="project" value="TreeGrafter"/>
</dbReference>
<dbReference type="RefSeq" id="WP_055408152.1">
    <property type="nucleotide sequence ID" value="NZ_CP013011.1"/>
</dbReference>
<dbReference type="Proteomes" id="UP000058613">
    <property type="component" value="Chromosome"/>
</dbReference>
<accession>A0A0P0N336</accession>
<feature type="binding site" evidence="2">
    <location>
        <position position="33"/>
    </location>
    <ligand>
        <name>Zn(2+)</name>
        <dbReference type="ChEBI" id="CHEBI:29105"/>
        <label>1</label>
    </ligand>
</feature>
<keyword evidence="8" id="KW-1185">Reference proteome</keyword>
<dbReference type="GO" id="GO:0000049">
    <property type="term" value="F:tRNA binding"/>
    <property type="evidence" value="ECO:0007669"/>
    <property type="project" value="TreeGrafter"/>
</dbReference>
<keyword evidence="2" id="KW-0479">Metal-binding</keyword>
<dbReference type="InterPro" id="IPR014729">
    <property type="entry name" value="Rossmann-like_a/b/a_fold"/>
</dbReference>
<organism evidence="5 7">
    <name type="scientific">Pyrodictium delaneyi</name>
    <dbReference type="NCBI Taxonomy" id="1273541"/>
    <lineage>
        <taxon>Archaea</taxon>
        <taxon>Thermoproteota</taxon>
        <taxon>Thermoprotei</taxon>
        <taxon>Desulfurococcales</taxon>
        <taxon>Pyrodictiaceae</taxon>
        <taxon>Pyrodictium</taxon>
    </lineage>
</organism>
<sequence>MSQSTERQAAVRRCSICGAPAVARIPYARLTLCPQHFMEFIERKVERVLRRVGALRNGVRILAAVSGGKDSAAMLTALARVAKRHGVEVIGLHLVLGFGPYSERSRKAAEEACKANKVPCIMLDIDKTLGAPVHVIARRARRPVCSVCGLIKRYVINAAAVELGADYVAMGHNADDIIAYTVKMFLNQDLAAIAKFGPATESIDGIAVARLRPLYEVTEKESLLYAIVSSTPFLHEECPFRPEVPIEERVKEFMNKVEEEHPGMKISYIRRLALNIDVYKKLAEAKRWEIQRCKSCDLLSAGSECSFCRLTRRTLGEPKGKHIRETVRRLAAEIPRLSDG</sequence>
<feature type="domain" description="2-thiouridine synthetase TtuA-like N-terminal LIM" evidence="4">
    <location>
        <begin position="13"/>
        <end position="37"/>
    </location>
</feature>
<dbReference type="STRING" id="1273541.Pyrde_0636"/>
<feature type="binding site" evidence="2">
    <location>
        <position position="305"/>
    </location>
    <ligand>
        <name>Zn(2+)</name>
        <dbReference type="ChEBI" id="CHEBI:29105"/>
        <label>2</label>
    </ligand>
</feature>
<dbReference type="AlphaFoldDB" id="A0A0P0N336"/>
<dbReference type="InterPro" id="IPR054306">
    <property type="entry name" value="TtuA-like_LIM_N"/>
</dbReference>
<feature type="binding site" evidence="2">
    <location>
        <position position="308"/>
    </location>
    <ligand>
        <name>Zn(2+)</name>
        <dbReference type="ChEBI" id="CHEBI:29105"/>
        <label>2</label>
    </ligand>
</feature>
<dbReference type="Pfam" id="PF22082">
    <property type="entry name" value="TtuA_LIM_N"/>
    <property type="match status" value="1"/>
</dbReference>
<name>A0A0P0N336_9CREN</name>
<dbReference type="Proteomes" id="UP000196694">
    <property type="component" value="Unassembled WGS sequence"/>
</dbReference>
<evidence type="ECO:0000256" key="1">
    <source>
        <dbReference type="ARBA" id="ARBA00022679"/>
    </source>
</evidence>
<dbReference type="SUPFAM" id="SSF52402">
    <property type="entry name" value="Adenine nucleotide alpha hydrolases-like"/>
    <property type="match status" value="1"/>
</dbReference>
<proteinExistence type="predicted"/>
<dbReference type="Pfam" id="PF01171">
    <property type="entry name" value="ATP_bind_3"/>
    <property type="match status" value="1"/>
</dbReference>
<dbReference type="Gene3D" id="3.40.50.620">
    <property type="entry name" value="HUPs"/>
    <property type="match status" value="1"/>
</dbReference>
<protein>
    <submittedName>
        <fullName evidence="6">ATPase</fullName>
    </submittedName>
    <submittedName>
        <fullName evidence="5">PP-loop domain-containing protein</fullName>
    </submittedName>
</protein>
<dbReference type="EMBL" id="NCQP01000007">
    <property type="protein sequence ID" value="OWJ54131.1"/>
    <property type="molecule type" value="Genomic_DNA"/>
</dbReference>
<gene>
    <name evidence="6" type="ORF">Pdsh_09790</name>
    <name evidence="5" type="ORF">Pyrde_0636</name>
</gene>